<proteinExistence type="predicted"/>
<accession>A0A2N5UWS0</accession>
<dbReference type="PANTHER" id="PTHR33246">
    <property type="entry name" value="CCHC-TYPE DOMAIN-CONTAINING PROTEIN"/>
    <property type="match status" value="1"/>
</dbReference>
<dbReference type="SUPFAM" id="SSF50630">
    <property type="entry name" value="Acid proteases"/>
    <property type="match status" value="1"/>
</dbReference>
<evidence type="ECO:0000313" key="1">
    <source>
        <dbReference type="EMBL" id="PLW42086.1"/>
    </source>
</evidence>
<evidence type="ECO:0008006" key="3">
    <source>
        <dbReference type="Google" id="ProtNLM"/>
    </source>
</evidence>
<organism evidence="1 2">
    <name type="scientific">Puccinia coronata f. sp. avenae</name>
    <dbReference type="NCBI Taxonomy" id="200324"/>
    <lineage>
        <taxon>Eukaryota</taxon>
        <taxon>Fungi</taxon>
        <taxon>Dikarya</taxon>
        <taxon>Basidiomycota</taxon>
        <taxon>Pucciniomycotina</taxon>
        <taxon>Pucciniomycetes</taxon>
        <taxon>Pucciniales</taxon>
        <taxon>Pucciniaceae</taxon>
        <taxon>Puccinia</taxon>
    </lineage>
</organism>
<gene>
    <name evidence="1" type="ORF">PCASD_11928</name>
</gene>
<dbReference type="PANTHER" id="PTHR33246:SF51">
    <property type="entry name" value="MYB_SANT-LIKE DOMAIN-CONTAINING PROTEIN"/>
    <property type="match status" value="1"/>
</dbReference>
<protein>
    <recommendedName>
        <fullName evidence="3">Aspartic peptidase DDI1-type domain-containing protein</fullName>
    </recommendedName>
</protein>
<dbReference type="AlphaFoldDB" id="A0A2N5UWS0"/>
<comment type="caution">
    <text evidence="1">The sequence shown here is derived from an EMBL/GenBank/DDBJ whole genome shotgun (WGS) entry which is preliminary data.</text>
</comment>
<name>A0A2N5UWS0_9BASI</name>
<dbReference type="Pfam" id="PF13650">
    <property type="entry name" value="Asp_protease_2"/>
    <property type="match status" value="1"/>
</dbReference>
<sequence length="587" mass="65826">MLDVWKGSPLKICYTIQDLYDLIKLCQDKGGIKDIKDFRIYQSKFMMITKYLVRNKHIPAKTSVSHLFFLAFPQEYQVSINRELVKSDLIPTGKDGYNKPPILEDVMEVAKDKVRAQSINAFEAGSNFAAANKEMQKNLDLKKGDGKKREKMLEEYPKKPIQSQIESMAKAIEALASHGAAFCHEAQKDEQEGLVKRDGKFFNLPSGEQIPWDPSRPIRSVVATESAKPKPKINAVYATDNSAVFQVNRNDEGPSDVQSAMQRIDWDPPKLGSEEALKNQSARKEEAVKQQKQFRMEANAATTRAEAMRGRRKVQQDETAMDIDCEDPLEEVVAEVPATRRTPGRILEAPQTKKDKPSAEAALLAELDNMKMPTTFSQLTAISPTYVEELIKKLKNRIPGPQTSKLSYIKEVGAKTHKVAGAMIKQEDEEEKDFNCFYSCALGYIETRIKDKRVPFMIDSGSMVNVIPAKLAIDLGLEVVEVDIPMRGVGGEQCDINGVVENCDLTIGRFTGPVHLFVAPRAQECILGRPFLFDYDCTLDYPGDGEYLQFQGNVGQQITVPIARVGKGTGWNQFTLQTFSILPRRKM</sequence>
<dbReference type="InterPro" id="IPR021109">
    <property type="entry name" value="Peptidase_aspartic_dom_sf"/>
</dbReference>
<evidence type="ECO:0000313" key="2">
    <source>
        <dbReference type="Proteomes" id="UP000235392"/>
    </source>
</evidence>
<dbReference type="CDD" id="cd00303">
    <property type="entry name" value="retropepsin_like"/>
    <property type="match status" value="1"/>
</dbReference>
<reference evidence="1 2" key="1">
    <citation type="submission" date="2017-11" db="EMBL/GenBank/DDBJ databases">
        <title>De novo assembly and phasing of dikaryotic genomes from two isolates of Puccinia coronata f. sp. avenae, the causal agent of oat crown rust.</title>
        <authorList>
            <person name="Miller M.E."/>
            <person name="Zhang Y."/>
            <person name="Omidvar V."/>
            <person name="Sperschneider J."/>
            <person name="Schwessinger B."/>
            <person name="Raley C."/>
            <person name="Palmer J.M."/>
            <person name="Garnica D."/>
            <person name="Upadhyaya N."/>
            <person name="Rathjen J."/>
            <person name="Taylor J.M."/>
            <person name="Park R.F."/>
            <person name="Dodds P.N."/>
            <person name="Hirsch C.D."/>
            <person name="Kianian S.F."/>
            <person name="Figueroa M."/>
        </authorList>
    </citation>
    <scope>NUCLEOTIDE SEQUENCE [LARGE SCALE GENOMIC DNA]</scope>
    <source>
        <strain evidence="1">12SD80</strain>
    </source>
</reference>
<dbReference type="Gene3D" id="2.40.70.10">
    <property type="entry name" value="Acid Proteases"/>
    <property type="match status" value="1"/>
</dbReference>
<dbReference type="EMBL" id="PGCI01000082">
    <property type="protein sequence ID" value="PLW42086.1"/>
    <property type="molecule type" value="Genomic_DNA"/>
</dbReference>
<dbReference type="Proteomes" id="UP000235392">
    <property type="component" value="Unassembled WGS sequence"/>
</dbReference>